<dbReference type="InterPro" id="IPR036866">
    <property type="entry name" value="RibonucZ/Hydroxyglut_hydro"/>
</dbReference>
<dbReference type="SMART" id="SM00849">
    <property type="entry name" value="Lactamase_B"/>
    <property type="match status" value="1"/>
</dbReference>
<evidence type="ECO:0000259" key="1">
    <source>
        <dbReference type="SMART" id="SM00849"/>
    </source>
</evidence>
<dbReference type="EMBL" id="JANFZH010000014">
    <property type="protein sequence ID" value="MCQ4839768.1"/>
    <property type="molecule type" value="Genomic_DNA"/>
</dbReference>
<dbReference type="SUPFAM" id="SSF56281">
    <property type="entry name" value="Metallo-hydrolase/oxidoreductase"/>
    <property type="match status" value="1"/>
</dbReference>
<proteinExistence type="predicted"/>
<dbReference type="Pfam" id="PF12706">
    <property type="entry name" value="Lactamase_B_2"/>
    <property type="match status" value="1"/>
</dbReference>
<accession>A0ABT1RYL9</accession>
<name>A0ABT1RYL9_9FIRM</name>
<comment type="caution">
    <text evidence="2">The sequence shown here is derived from an EMBL/GenBank/DDBJ whole genome shotgun (WGS) entry which is preliminary data.</text>
</comment>
<dbReference type="PANTHER" id="PTHR47619">
    <property type="entry name" value="METALLO-HYDROLASE YYCJ-RELATED"/>
    <property type="match status" value="1"/>
</dbReference>
<gene>
    <name evidence="2" type="ORF">NE695_07565</name>
</gene>
<keyword evidence="3" id="KW-1185">Reference proteome</keyword>
<sequence length="260" mass="28166">MARLCPLFSGSSGNSYYIGSRSAGLLLDAGRSARQLDNMLRACGIDPLAVQGILLTHEHTDHVNGVRVFAKKYHLPIIASQGTLQALEGALADAETHVAETGMQLAGMTVTPFHTSHDCAESLGFRIKTEDDRCFTLSTDLGCLSEEVMENLLGADFAVIESNHDVEMLRNGGYPYHLKRRILSDRGHLSNAACAAFLPKLARSGTKRILLAHLSRENNTRAIALETALASLVEAGYVPNVDFLLDAARPENTDGKTMIF</sequence>
<evidence type="ECO:0000313" key="3">
    <source>
        <dbReference type="Proteomes" id="UP001524473"/>
    </source>
</evidence>
<dbReference type="Proteomes" id="UP001524473">
    <property type="component" value="Unassembled WGS sequence"/>
</dbReference>
<dbReference type="Gene3D" id="3.60.15.10">
    <property type="entry name" value="Ribonuclease Z/Hydroxyacylglutathione hydrolase-like"/>
    <property type="match status" value="1"/>
</dbReference>
<feature type="domain" description="Metallo-beta-lactamase" evidence="1">
    <location>
        <begin position="12"/>
        <end position="177"/>
    </location>
</feature>
<reference evidence="2 3" key="1">
    <citation type="submission" date="2022-06" db="EMBL/GenBank/DDBJ databases">
        <title>Isolation of gut microbiota from human fecal samples.</title>
        <authorList>
            <person name="Pamer E.G."/>
            <person name="Barat B."/>
            <person name="Waligurski E."/>
            <person name="Medina S."/>
            <person name="Paddock L."/>
            <person name="Mostad J."/>
        </authorList>
    </citation>
    <scope>NUCLEOTIDE SEQUENCE [LARGE SCALE GENOMIC DNA]</scope>
    <source>
        <strain evidence="2 3">DFI.9.73</strain>
    </source>
</reference>
<organism evidence="2 3">
    <name type="scientific">Neglectibacter timonensis</name>
    <dbReference type="NCBI Taxonomy" id="1776382"/>
    <lineage>
        <taxon>Bacteria</taxon>
        <taxon>Bacillati</taxon>
        <taxon>Bacillota</taxon>
        <taxon>Clostridia</taxon>
        <taxon>Eubacteriales</taxon>
        <taxon>Oscillospiraceae</taxon>
        <taxon>Neglectibacter</taxon>
    </lineage>
</organism>
<protein>
    <submittedName>
        <fullName evidence="2">MBL fold metallo-hydrolase</fullName>
    </submittedName>
</protein>
<evidence type="ECO:0000313" key="2">
    <source>
        <dbReference type="EMBL" id="MCQ4839768.1"/>
    </source>
</evidence>
<dbReference type="InterPro" id="IPR001279">
    <property type="entry name" value="Metallo-B-lactamas"/>
</dbReference>
<dbReference type="PANTHER" id="PTHR47619:SF1">
    <property type="entry name" value="EXODEOXYRIBONUCLEASE WALJ"/>
    <property type="match status" value="1"/>
</dbReference>
<dbReference type="RefSeq" id="WP_256191754.1">
    <property type="nucleotide sequence ID" value="NZ_CATZHN010000001.1"/>
</dbReference>
<dbReference type="InterPro" id="IPR052533">
    <property type="entry name" value="WalJ/YycJ-like"/>
</dbReference>